<feature type="domain" description="ABC transmembrane type-1" evidence="12">
    <location>
        <begin position="158"/>
        <end position="447"/>
    </location>
</feature>
<evidence type="ECO:0000256" key="4">
    <source>
        <dbReference type="ARBA" id="ARBA00022692"/>
    </source>
</evidence>
<evidence type="ECO:0000256" key="5">
    <source>
        <dbReference type="ARBA" id="ARBA00022741"/>
    </source>
</evidence>
<dbReference type="InterPro" id="IPR003439">
    <property type="entry name" value="ABC_transporter-like_ATP-bd"/>
</dbReference>
<sequence length="699" mass="77190">MRLLSFAVAAIAAIALVVGQQGGNAGLIGMGVVGLLLAVVTFRSPGLPFFLRIFSGVFGIEYVVFGGAAMLALVGWWPSALQIPPIPTSLPTTVGVFGVLIYAISFVPVIARIARLASPYFESDEITTARLWPIGAFSIRLGTLAVALFTFLIVLNQLQVGITLRLSYFNRDMYDALQNKDAAAFWYQLFYVFCFWAVLWVATNLIEMFANYTILIRWRQWMANEYSARWLNHATHYRIALAGSVDNPDQRIAEDTRSFVNQTYGFALPLLSQVSTLVSFSIILWNIPVAFALPGTSFEIPGYIFWVAFIYAVAATWLTHVIGRPLIRLEFEQEKREANFRFSLARLREYSEQIALMVGEPTERGHLAQRFGDIVTNFYRLVWRRLKLTSFTLSYNQLSVVLPYMILAPYYFAGTITLGVMMQVAGAFDRVQTALSFIINSYSSIASYLASINRLTSFESAIADAQQIAADEAGLRREPLTEKSVRLGKTTLNLPNGQPIVRIDGLDLGAARSTLVIGPSGSGKSTLFRAIAGIWPFGEGEVGIPAGAQIMLLPQRPYLPQGSLRAALAYPSAEDSYSDAEIREAMGKVKLAHLAERLDEIDLWGQRLSGGEQQRLAFARALLAKPDWLFLDEATASLDEKLEGEIYATINAELPDAHIVSIGHRSTLREMHDAIVTMEPNEDGTFSPTPTAKDALATA</sequence>
<evidence type="ECO:0000256" key="3">
    <source>
        <dbReference type="ARBA" id="ARBA00022448"/>
    </source>
</evidence>
<protein>
    <submittedName>
        <fullName evidence="13">Putative ATP-binding cassette transporter</fullName>
    </submittedName>
</protein>
<keyword evidence="4 10" id="KW-0812">Transmembrane</keyword>
<dbReference type="EMBL" id="FNUY01000001">
    <property type="protein sequence ID" value="SEF65225.1"/>
    <property type="molecule type" value="Genomic_DNA"/>
</dbReference>
<dbReference type="GO" id="GO:0005524">
    <property type="term" value="F:ATP binding"/>
    <property type="evidence" value="ECO:0007669"/>
    <property type="project" value="UniProtKB-KW"/>
</dbReference>
<keyword evidence="6 13" id="KW-0067">ATP-binding</keyword>
<accession>A0A1H5TR01</accession>
<gene>
    <name evidence="13" type="ORF">SAMN04488115_101747</name>
</gene>
<evidence type="ECO:0000313" key="13">
    <source>
        <dbReference type="EMBL" id="SEF65225.1"/>
    </source>
</evidence>
<dbReference type="SMART" id="SM00382">
    <property type="entry name" value="AAA"/>
    <property type="match status" value="1"/>
</dbReference>
<feature type="transmembrane region" description="Helical" evidence="10">
    <location>
        <begin position="303"/>
        <end position="327"/>
    </location>
</feature>
<feature type="transmembrane region" description="Helical" evidence="10">
    <location>
        <begin position="131"/>
        <end position="155"/>
    </location>
</feature>
<evidence type="ECO:0000256" key="8">
    <source>
        <dbReference type="ARBA" id="ARBA00023136"/>
    </source>
</evidence>
<dbReference type="SUPFAM" id="SSF52540">
    <property type="entry name" value="P-loop containing nucleoside triphosphate hydrolases"/>
    <property type="match status" value="1"/>
</dbReference>
<dbReference type="PROSITE" id="PS00211">
    <property type="entry name" value="ABC_TRANSPORTER_1"/>
    <property type="match status" value="1"/>
</dbReference>
<dbReference type="PROSITE" id="PS50893">
    <property type="entry name" value="ABC_TRANSPORTER_2"/>
    <property type="match status" value="1"/>
</dbReference>
<keyword evidence="7 10" id="KW-1133">Transmembrane helix</keyword>
<dbReference type="SUPFAM" id="SSF90123">
    <property type="entry name" value="ABC transporter transmembrane region"/>
    <property type="match status" value="1"/>
</dbReference>
<dbReference type="PANTHER" id="PTHR11384:SF59">
    <property type="entry name" value="LYSOSOMAL COBALAMIN TRANSPORTER ABCD4"/>
    <property type="match status" value="1"/>
</dbReference>
<feature type="transmembrane region" description="Helical" evidence="10">
    <location>
        <begin position="266"/>
        <end position="291"/>
    </location>
</feature>
<dbReference type="InterPro" id="IPR003593">
    <property type="entry name" value="AAA+_ATPase"/>
</dbReference>
<evidence type="ECO:0000256" key="1">
    <source>
        <dbReference type="ARBA" id="ARBA00004651"/>
    </source>
</evidence>
<dbReference type="OrthoDB" id="9810134at2"/>
<comment type="subcellular location">
    <subcellularLocation>
        <location evidence="1">Cell membrane</location>
        <topology evidence="1">Multi-pass membrane protein</topology>
    </subcellularLocation>
</comment>
<feature type="transmembrane region" description="Helical" evidence="10">
    <location>
        <begin position="25"/>
        <end position="42"/>
    </location>
</feature>
<evidence type="ECO:0000259" key="11">
    <source>
        <dbReference type="PROSITE" id="PS50893"/>
    </source>
</evidence>
<evidence type="ECO:0000313" key="14">
    <source>
        <dbReference type="Proteomes" id="UP000236743"/>
    </source>
</evidence>
<dbReference type="Pfam" id="PF06472">
    <property type="entry name" value="ABC_membrane_2"/>
    <property type="match status" value="1"/>
</dbReference>
<comment type="similarity">
    <text evidence="2">Belongs to the ABC transporter superfamily.</text>
</comment>
<feature type="transmembrane region" description="Helical" evidence="10">
    <location>
        <begin position="393"/>
        <end position="412"/>
    </location>
</feature>
<evidence type="ECO:0000256" key="6">
    <source>
        <dbReference type="ARBA" id="ARBA00022840"/>
    </source>
</evidence>
<feature type="region of interest" description="Disordered" evidence="9">
    <location>
        <begin position="680"/>
        <end position="699"/>
    </location>
</feature>
<dbReference type="PANTHER" id="PTHR11384">
    <property type="entry name" value="ATP-BINDING CASSETTE, SUB-FAMILY D MEMBER"/>
    <property type="match status" value="1"/>
</dbReference>
<evidence type="ECO:0000259" key="12">
    <source>
        <dbReference type="PROSITE" id="PS50929"/>
    </source>
</evidence>
<evidence type="ECO:0000256" key="7">
    <source>
        <dbReference type="ARBA" id="ARBA00022989"/>
    </source>
</evidence>
<dbReference type="CDD" id="cd03223">
    <property type="entry name" value="ABCD_peroxisomal_ALDP"/>
    <property type="match status" value="1"/>
</dbReference>
<feature type="transmembrane region" description="Helical" evidence="10">
    <location>
        <begin position="49"/>
        <end position="77"/>
    </location>
</feature>
<dbReference type="RefSeq" id="WP_103871072.1">
    <property type="nucleotide sequence ID" value="NZ_FNUY01000001.1"/>
</dbReference>
<dbReference type="GO" id="GO:0016887">
    <property type="term" value="F:ATP hydrolysis activity"/>
    <property type="evidence" value="ECO:0007669"/>
    <property type="project" value="InterPro"/>
</dbReference>
<dbReference type="GO" id="GO:0140359">
    <property type="term" value="F:ABC-type transporter activity"/>
    <property type="evidence" value="ECO:0007669"/>
    <property type="project" value="InterPro"/>
</dbReference>
<dbReference type="Proteomes" id="UP000236743">
    <property type="component" value="Unassembled WGS sequence"/>
</dbReference>
<evidence type="ECO:0000256" key="9">
    <source>
        <dbReference type="SAM" id="MobiDB-lite"/>
    </source>
</evidence>
<dbReference type="Pfam" id="PF00005">
    <property type="entry name" value="ABC_tran"/>
    <property type="match status" value="1"/>
</dbReference>
<organism evidence="13 14">
    <name type="scientific">Bosea lathyri</name>
    <dbReference type="NCBI Taxonomy" id="1036778"/>
    <lineage>
        <taxon>Bacteria</taxon>
        <taxon>Pseudomonadati</taxon>
        <taxon>Pseudomonadota</taxon>
        <taxon>Alphaproteobacteria</taxon>
        <taxon>Hyphomicrobiales</taxon>
        <taxon>Boseaceae</taxon>
        <taxon>Bosea</taxon>
    </lineage>
</organism>
<feature type="transmembrane region" description="Helical" evidence="10">
    <location>
        <begin position="89"/>
        <end position="111"/>
    </location>
</feature>
<proteinExistence type="inferred from homology"/>
<dbReference type="PROSITE" id="PS50929">
    <property type="entry name" value="ABC_TM1F"/>
    <property type="match status" value="1"/>
</dbReference>
<keyword evidence="8 10" id="KW-0472">Membrane</keyword>
<dbReference type="InterPro" id="IPR036640">
    <property type="entry name" value="ABC1_TM_sf"/>
</dbReference>
<evidence type="ECO:0000256" key="10">
    <source>
        <dbReference type="SAM" id="Phobius"/>
    </source>
</evidence>
<feature type="transmembrane region" description="Helical" evidence="10">
    <location>
        <begin position="185"/>
        <end position="210"/>
    </location>
</feature>
<dbReference type="InterPro" id="IPR011527">
    <property type="entry name" value="ABC1_TM_dom"/>
</dbReference>
<dbReference type="Gene3D" id="3.40.50.300">
    <property type="entry name" value="P-loop containing nucleotide triphosphate hydrolases"/>
    <property type="match status" value="1"/>
</dbReference>
<dbReference type="Gene3D" id="1.20.1560.10">
    <property type="entry name" value="ABC transporter type 1, transmembrane domain"/>
    <property type="match status" value="1"/>
</dbReference>
<name>A0A1H5TR01_9HYPH</name>
<feature type="domain" description="ABC transporter" evidence="11">
    <location>
        <begin position="485"/>
        <end position="698"/>
    </location>
</feature>
<keyword evidence="5" id="KW-0547">Nucleotide-binding</keyword>
<dbReference type="InterPro" id="IPR050835">
    <property type="entry name" value="ABC_transporter_sub-D"/>
</dbReference>
<dbReference type="InterPro" id="IPR027417">
    <property type="entry name" value="P-loop_NTPase"/>
</dbReference>
<dbReference type="AlphaFoldDB" id="A0A1H5TR01"/>
<reference evidence="13 14" key="1">
    <citation type="submission" date="2016-10" db="EMBL/GenBank/DDBJ databases">
        <authorList>
            <person name="de Groot N.N."/>
        </authorList>
    </citation>
    <scope>NUCLEOTIDE SEQUENCE [LARGE SCALE GENOMIC DNA]</scope>
    <source>
        <strain evidence="13 14">DSM 26656</strain>
    </source>
</reference>
<evidence type="ECO:0000256" key="2">
    <source>
        <dbReference type="ARBA" id="ARBA00005417"/>
    </source>
</evidence>
<dbReference type="InterPro" id="IPR017871">
    <property type="entry name" value="ABC_transporter-like_CS"/>
</dbReference>
<dbReference type="GO" id="GO:0005886">
    <property type="term" value="C:plasma membrane"/>
    <property type="evidence" value="ECO:0007669"/>
    <property type="project" value="UniProtKB-SubCell"/>
</dbReference>
<keyword evidence="14" id="KW-1185">Reference proteome</keyword>
<keyword evidence="3" id="KW-0813">Transport</keyword>